<evidence type="ECO:0000313" key="2">
    <source>
        <dbReference type="Proteomes" id="UP001054837"/>
    </source>
</evidence>
<dbReference type="Proteomes" id="UP001054837">
    <property type="component" value="Unassembled WGS sequence"/>
</dbReference>
<protein>
    <submittedName>
        <fullName evidence="1">Uncharacterized protein</fullName>
    </submittedName>
</protein>
<evidence type="ECO:0000313" key="1">
    <source>
        <dbReference type="EMBL" id="GIY82992.1"/>
    </source>
</evidence>
<dbReference type="AlphaFoldDB" id="A0AAV4WK06"/>
<reference evidence="1 2" key="1">
    <citation type="submission" date="2021-06" db="EMBL/GenBank/DDBJ databases">
        <title>Caerostris darwini draft genome.</title>
        <authorList>
            <person name="Kono N."/>
            <person name="Arakawa K."/>
        </authorList>
    </citation>
    <scope>NUCLEOTIDE SEQUENCE [LARGE SCALE GENOMIC DNA]</scope>
</reference>
<accession>A0AAV4WK06</accession>
<dbReference type="EMBL" id="BPLQ01014758">
    <property type="protein sequence ID" value="GIY82992.1"/>
    <property type="molecule type" value="Genomic_DNA"/>
</dbReference>
<comment type="caution">
    <text evidence="1">The sequence shown here is derived from an EMBL/GenBank/DDBJ whole genome shotgun (WGS) entry which is preliminary data.</text>
</comment>
<gene>
    <name evidence="1" type="ORF">CDAR_553741</name>
</gene>
<keyword evidence="2" id="KW-1185">Reference proteome</keyword>
<sequence>MIKFHQACYTSPEVSFPSYRGREEKLSRLTWRGVAAAITPPAAYPESFRPYQEDVWLRDAACDVEN</sequence>
<proteinExistence type="predicted"/>
<organism evidence="1 2">
    <name type="scientific">Caerostris darwini</name>
    <dbReference type="NCBI Taxonomy" id="1538125"/>
    <lineage>
        <taxon>Eukaryota</taxon>
        <taxon>Metazoa</taxon>
        <taxon>Ecdysozoa</taxon>
        <taxon>Arthropoda</taxon>
        <taxon>Chelicerata</taxon>
        <taxon>Arachnida</taxon>
        <taxon>Araneae</taxon>
        <taxon>Araneomorphae</taxon>
        <taxon>Entelegynae</taxon>
        <taxon>Araneoidea</taxon>
        <taxon>Araneidae</taxon>
        <taxon>Caerostris</taxon>
    </lineage>
</organism>
<name>A0AAV4WK06_9ARAC</name>